<organism evidence="2 3">
    <name type="scientific">Nocardioides eburneus</name>
    <dbReference type="NCBI Taxonomy" id="3231482"/>
    <lineage>
        <taxon>Bacteria</taxon>
        <taxon>Bacillati</taxon>
        <taxon>Actinomycetota</taxon>
        <taxon>Actinomycetes</taxon>
        <taxon>Propionibacteriales</taxon>
        <taxon>Nocardioidaceae</taxon>
        <taxon>Nocardioides</taxon>
    </lineage>
</organism>
<name>A0ABV3STQ6_9ACTN</name>
<accession>A0ABV3STQ6</accession>
<dbReference type="RefSeq" id="WP_367990951.1">
    <property type="nucleotide sequence ID" value="NZ_JBFPJR010000002.1"/>
</dbReference>
<evidence type="ECO:0008006" key="4">
    <source>
        <dbReference type="Google" id="ProtNLM"/>
    </source>
</evidence>
<evidence type="ECO:0000313" key="3">
    <source>
        <dbReference type="Proteomes" id="UP001556631"/>
    </source>
</evidence>
<comment type="caution">
    <text evidence="2">The sequence shown here is derived from an EMBL/GenBank/DDBJ whole genome shotgun (WGS) entry which is preliminary data.</text>
</comment>
<proteinExistence type="predicted"/>
<reference evidence="2 3" key="1">
    <citation type="submission" date="2024-07" db="EMBL/GenBank/DDBJ databases">
        <authorList>
            <person name="Lee S."/>
            <person name="Kang M."/>
        </authorList>
    </citation>
    <scope>NUCLEOTIDE SEQUENCE [LARGE SCALE GENOMIC DNA]</scope>
    <source>
        <strain evidence="2 3">DS6</strain>
    </source>
</reference>
<dbReference type="EMBL" id="JBFPJR010000002">
    <property type="protein sequence ID" value="MEX0426301.1"/>
    <property type="molecule type" value="Genomic_DNA"/>
</dbReference>
<dbReference type="Proteomes" id="UP001556631">
    <property type="component" value="Unassembled WGS sequence"/>
</dbReference>
<sequence>MSASRAVLIPLMLAAALAVGGCGGDTTAISAGSTATTTSTSPTSSPTPSIKPATGVVMDNGYLTARAPKGWVIGESSFTNAVNALNQGATQPAGGIVSMLGASEKGLERTSIQAQAKWALQVNRDYVRKIVGYPRFNGRDWYELTGFNEFHQRIDLYGRDEFGTMPYTVYFRFTYPATFPAAERKRIEESVLATATFLK</sequence>
<feature type="signal peptide" evidence="1">
    <location>
        <begin position="1"/>
        <end position="20"/>
    </location>
</feature>
<evidence type="ECO:0000256" key="1">
    <source>
        <dbReference type="SAM" id="SignalP"/>
    </source>
</evidence>
<feature type="chain" id="PRO_5046239778" description="DUF1795 domain-containing protein" evidence="1">
    <location>
        <begin position="21"/>
        <end position="199"/>
    </location>
</feature>
<gene>
    <name evidence="2" type="ORF">AB3X52_01625</name>
</gene>
<evidence type="ECO:0000313" key="2">
    <source>
        <dbReference type="EMBL" id="MEX0426301.1"/>
    </source>
</evidence>
<keyword evidence="3" id="KW-1185">Reference proteome</keyword>
<protein>
    <recommendedName>
        <fullName evidence="4">DUF1795 domain-containing protein</fullName>
    </recommendedName>
</protein>
<dbReference type="PROSITE" id="PS51257">
    <property type="entry name" value="PROKAR_LIPOPROTEIN"/>
    <property type="match status" value="1"/>
</dbReference>
<keyword evidence="1" id="KW-0732">Signal</keyword>